<protein>
    <submittedName>
        <fullName evidence="1">Cytochrome c oxidase subunit II</fullName>
    </submittedName>
</protein>
<evidence type="ECO:0000313" key="2">
    <source>
        <dbReference type="Proteomes" id="UP001076464"/>
    </source>
</evidence>
<gene>
    <name evidence="1" type="primary">coxB</name>
    <name evidence="1" type="ORF">NYO99_01215</name>
</gene>
<keyword evidence="2" id="KW-1185">Reference proteome</keyword>
<organism evidence="1 2">
    <name type="scientific">Roseateles hydrophilus</name>
    <dbReference type="NCBI Taxonomy" id="2975054"/>
    <lineage>
        <taxon>Bacteria</taxon>
        <taxon>Pseudomonadati</taxon>
        <taxon>Pseudomonadota</taxon>
        <taxon>Betaproteobacteria</taxon>
        <taxon>Burkholderiales</taxon>
        <taxon>Sphaerotilaceae</taxon>
        <taxon>Roseateles</taxon>
    </lineage>
</organism>
<accession>A0ACC6C595</accession>
<name>A0ACC6C595_9BURK</name>
<evidence type="ECO:0000313" key="1">
    <source>
        <dbReference type="EMBL" id="MCY4743586.1"/>
    </source>
</evidence>
<comment type="caution">
    <text evidence="1">The sequence shown here is derived from an EMBL/GenBank/DDBJ whole genome shotgun (WGS) entry which is preliminary data.</text>
</comment>
<proteinExistence type="predicted"/>
<reference evidence="1" key="1">
    <citation type="submission" date="2022-08" db="EMBL/GenBank/DDBJ databases">
        <title>Genome sequencing of Pelomonas sp. UHG3.</title>
        <authorList>
            <person name="So Y."/>
        </authorList>
    </citation>
    <scope>NUCLEOTIDE SEQUENCE</scope>
    <source>
        <strain evidence="1">UHG3</strain>
    </source>
</reference>
<sequence>MTALATGSALAVNDLKGGPGVNQINLHEPVTRIAADQMWLHNFMLVICLAIFVAVFGVMFYSIFKHRKSKGAVSANFHESVAVEIAWTVVPLLIVIGMALPATKVVVAMKDTTNADLTIKATGYQWKWGYDYLKGEGEGIGFLATLDTEQREASNSGKPEPVDNYLLKVDNPLVVPVDKKVRIITTANDVIHAWMVPAFGVKQDAIPGFVRDTWFKAEKIGDYYGQCAELCGKEHAYMPIHVKVVSAEDYTKWVEGEKKKLAAKADDPSKVWELAALVARGEKVYAANCAACHKADGTGAGPIKALDKSAIVLDADKSKQINILLNGVMDKGMPAWKQLSDTDIAAVISYTKNAWSNKTEQIVQPAEIVAARK</sequence>
<dbReference type="EMBL" id="JAPPUY010000001">
    <property type="protein sequence ID" value="MCY4743586.1"/>
    <property type="molecule type" value="Genomic_DNA"/>
</dbReference>
<dbReference type="Proteomes" id="UP001076464">
    <property type="component" value="Unassembled WGS sequence"/>
</dbReference>